<dbReference type="InterPro" id="IPR000620">
    <property type="entry name" value="EamA_dom"/>
</dbReference>
<dbReference type="InterPro" id="IPR050638">
    <property type="entry name" value="AA-Vitamin_Transporters"/>
</dbReference>
<dbReference type="Proteomes" id="UP000064912">
    <property type="component" value="Chromosome"/>
</dbReference>
<dbReference type="GO" id="GO:0016020">
    <property type="term" value="C:membrane"/>
    <property type="evidence" value="ECO:0007669"/>
    <property type="project" value="UniProtKB-SubCell"/>
</dbReference>
<organism evidence="8 9">
    <name type="scientific">Rhodovulum sulfidophilum</name>
    <name type="common">Rhodobacter sulfidophilus</name>
    <dbReference type="NCBI Taxonomy" id="35806"/>
    <lineage>
        <taxon>Bacteria</taxon>
        <taxon>Pseudomonadati</taxon>
        <taxon>Pseudomonadota</taxon>
        <taxon>Alphaproteobacteria</taxon>
        <taxon>Rhodobacterales</taxon>
        <taxon>Paracoccaceae</taxon>
        <taxon>Rhodovulum</taxon>
    </lineage>
</organism>
<dbReference type="PANTHER" id="PTHR32322:SF2">
    <property type="entry name" value="EAMA DOMAIN-CONTAINING PROTEIN"/>
    <property type="match status" value="1"/>
</dbReference>
<dbReference type="PATRIC" id="fig|35806.4.peg.2451"/>
<name>A0A0D6B394_RHOSU</name>
<dbReference type="PANTHER" id="PTHR32322">
    <property type="entry name" value="INNER MEMBRANE TRANSPORTER"/>
    <property type="match status" value="1"/>
</dbReference>
<dbReference type="InterPro" id="IPR037185">
    <property type="entry name" value="EmrE-like"/>
</dbReference>
<feature type="transmembrane region" description="Helical" evidence="6">
    <location>
        <begin position="235"/>
        <end position="254"/>
    </location>
</feature>
<feature type="transmembrane region" description="Helical" evidence="6">
    <location>
        <begin position="260"/>
        <end position="276"/>
    </location>
</feature>
<evidence type="ECO:0000256" key="6">
    <source>
        <dbReference type="SAM" id="Phobius"/>
    </source>
</evidence>
<evidence type="ECO:0000313" key="8">
    <source>
        <dbReference type="EMBL" id="BAQ69531.1"/>
    </source>
</evidence>
<dbReference type="SUPFAM" id="SSF103481">
    <property type="entry name" value="Multidrug resistance efflux transporter EmrE"/>
    <property type="match status" value="2"/>
</dbReference>
<feature type="transmembrane region" description="Helical" evidence="6">
    <location>
        <begin position="142"/>
        <end position="162"/>
    </location>
</feature>
<feature type="transmembrane region" description="Helical" evidence="6">
    <location>
        <begin position="205"/>
        <end position="223"/>
    </location>
</feature>
<proteinExistence type="inferred from homology"/>
<evidence type="ECO:0000256" key="2">
    <source>
        <dbReference type="ARBA" id="ARBA00007362"/>
    </source>
</evidence>
<feature type="domain" description="EamA" evidence="7">
    <location>
        <begin position="143"/>
        <end position="274"/>
    </location>
</feature>
<accession>A0A0D6B394</accession>
<gene>
    <name evidence="8" type="primary">pecM</name>
    <name evidence="8" type="ORF">NHU_02380</name>
</gene>
<protein>
    <submittedName>
        <fullName evidence="8">PecM-like protein</fullName>
    </submittedName>
</protein>
<comment type="subcellular location">
    <subcellularLocation>
        <location evidence="1">Membrane</location>
        <topology evidence="1">Multi-pass membrane protein</topology>
    </subcellularLocation>
</comment>
<feature type="transmembrane region" description="Helical" evidence="6">
    <location>
        <begin position="60"/>
        <end position="80"/>
    </location>
</feature>
<feature type="transmembrane region" description="Helical" evidence="6">
    <location>
        <begin position="174"/>
        <end position="193"/>
    </location>
</feature>
<evidence type="ECO:0000256" key="4">
    <source>
        <dbReference type="ARBA" id="ARBA00022989"/>
    </source>
</evidence>
<feature type="transmembrane region" description="Helical" evidence="6">
    <location>
        <begin position="86"/>
        <end position="106"/>
    </location>
</feature>
<evidence type="ECO:0000256" key="1">
    <source>
        <dbReference type="ARBA" id="ARBA00004141"/>
    </source>
</evidence>
<sequence>MPRPLDLLLTALAPTVWGSTYIVTTELLPEGCPITAAMLRALPAGLLLLLLVRSLPHGRWILRALVLGGLNFSLFWWLLFVSAYRLPGGVAATVGAVQPLIVLVLARQMMGQPITGNGLVASIVGVVGVGLLVLTPEATLDTMGIVAALGGATSMALGTVLTKTWQPPVSPLTFTAWQLTAGGVLLLPAALLFEPPLPPLSASNVAGFVYLGLIGGAITYILWFRGIALLGPSAVSPLGRLSPVAAVLLGWVILNQTLSPLQIVGMVLALASAWFGQKGERTPTLVAQPAQQR</sequence>
<keyword evidence="3 6" id="KW-0812">Transmembrane</keyword>
<feature type="transmembrane region" description="Helical" evidence="6">
    <location>
        <begin position="118"/>
        <end position="136"/>
    </location>
</feature>
<keyword evidence="4 6" id="KW-1133">Transmembrane helix</keyword>
<feature type="domain" description="EamA" evidence="7">
    <location>
        <begin position="8"/>
        <end position="133"/>
    </location>
</feature>
<evidence type="ECO:0000313" key="9">
    <source>
        <dbReference type="Proteomes" id="UP000064912"/>
    </source>
</evidence>
<evidence type="ECO:0000256" key="3">
    <source>
        <dbReference type="ARBA" id="ARBA00022692"/>
    </source>
</evidence>
<feature type="transmembrane region" description="Helical" evidence="6">
    <location>
        <begin position="34"/>
        <end position="53"/>
    </location>
</feature>
<evidence type="ECO:0000256" key="5">
    <source>
        <dbReference type="ARBA" id="ARBA00023136"/>
    </source>
</evidence>
<dbReference type="Pfam" id="PF00892">
    <property type="entry name" value="EamA"/>
    <property type="match status" value="2"/>
</dbReference>
<comment type="similarity">
    <text evidence="2">Belongs to the EamA transporter family.</text>
</comment>
<dbReference type="eggNOG" id="COG0444">
    <property type="taxonomic scope" value="Bacteria"/>
</dbReference>
<keyword evidence="5 6" id="KW-0472">Membrane</keyword>
<dbReference type="KEGG" id="rsu:NHU_02380"/>
<dbReference type="EMBL" id="AP014800">
    <property type="protein sequence ID" value="BAQ69531.1"/>
    <property type="molecule type" value="Genomic_DNA"/>
</dbReference>
<dbReference type="AlphaFoldDB" id="A0A0D6B394"/>
<evidence type="ECO:0000259" key="7">
    <source>
        <dbReference type="Pfam" id="PF00892"/>
    </source>
</evidence>
<dbReference type="eggNOG" id="COG0697">
    <property type="taxonomic scope" value="Bacteria"/>
</dbReference>
<reference evidence="8 9" key="1">
    <citation type="submission" date="2015-02" db="EMBL/GenBank/DDBJ databases">
        <title>Genome sequene of Rhodovulum sulfidophilum DSM 2351.</title>
        <authorList>
            <person name="Nagao N."/>
        </authorList>
    </citation>
    <scope>NUCLEOTIDE SEQUENCE [LARGE SCALE GENOMIC DNA]</scope>
    <source>
        <strain evidence="8 9">DSM 2351</strain>
    </source>
</reference>